<evidence type="ECO:0000256" key="4">
    <source>
        <dbReference type="ARBA" id="ARBA00022741"/>
    </source>
</evidence>
<comment type="subcellular location">
    <subcellularLocation>
        <location evidence="1 12">Nucleus</location>
    </subcellularLocation>
</comment>
<keyword evidence="7 11" id="KW-0067">ATP-binding</keyword>
<dbReference type="SMART" id="SM00350">
    <property type="entry name" value="MCM"/>
    <property type="match status" value="1"/>
</dbReference>
<keyword evidence="14" id="KW-0732">Signal</keyword>
<dbReference type="RefSeq" id="XP_067924265.1">
    <property type="nucleotide sequence ID" value="XM_068063759.1"/>
</dbReference>
<feature type="signal peptide" evidence="14">
    <location>
        <begin position="1"/>
        <end position="24"/>
    </location>
</feature>
<dbReference type="VEuPathDB" id="ToxoDB:CSUI_003563"/>
<dbReference type="InterPro" id="IPR001208">
    <property type="entry name" value="MCM_dom"/>
</dbReference>
<feature type="region of interest" description="Disordered" evidence="13">
    <location>
        <begin position="1009"/>
        <end position="1054"/>
    </location>
</feature>
<dbReference type="Pfam" id="PF00493">
    <property type="entry name" value="MCM"/>
    <property type="match status" value="1"/>
</dbReference>
<dbReference type="AlphaFoldDB" id="A0A2C6L3U2"/>
<reference evidence="16 17" key="1">
    <citation type="journal article" date="2017" name="Int. J. Parasitol.">
        <title>The genome of the protozoan parasite Cystoisospora suis and a reverse vaccinology approach to identify vaccine candidates.</title>
        <authorList>
            <person name="Palmieri N."/>
            <person name="Shrestha A."/>
            <person name="Ruttkowski B."/>
            <person name="Beck T."/>
            <person name="Vogl C."/>
            <person name="Tomley F."/>
            <person name="Blake D.P."/>
            <person name="Joachim A."/>
        </authorList>
    </citation>
    <scope>NUCLEOTIDE SEQUENCE [LARGE SCALE GENOMIC DNA]</scope>
    <source>
        <strain evidence="16 17">Wien I</strain>
    </source>
</reference>
<dbReference type="InterPro" id="IPR033762">
    <property type="entry name" value="MCM_OB"/>
</dbReference>
<evidence type="ECO:0000256" key="14">
    <source>
        <dbReference type="SAM" id="SignalP"/>
    </source>
</evidence>
<dbReference type="Pfam" id="PF18263">
    <property type="entry name" value="WHD_MCM6"/>
    <property type="match status" value="1"/>
</dbReference>
<dbReference type="GO" id="GO:0003697">
    <property type="term" value="F:single-stranded DNA binding"/>
    <property type="evidence" value="ECO:0007669"/>
    <property type="project" value="TreeGrafter"/>
</dbReference>
<feature type="domain" description="MCM C-terminal AAA(+) ATPase" evidence="15">
    <location>
        <begin position="518"/>
        <end position="723"/>
    </location>
</feature>
<keyword evidence="17" id="KW-1185">Reference proteome</keyword>
<evidence type="ECO:0000256" key="11">
    <source>
        <dbReference type="RuleBase" id="RU004070"/>
    </source>
</evidence>
<dbReference type="GO" id="GO:0006270">
    <property type="term" value="P:DNA replication initiation"/>
    <property type="evidence" value="ECO:0007669"/>
    <property type="project" value="UniProtKB-UniRule"/>
</dbReference>
<dbReference type="SUPFAM" id="SSF50249">
    <property type="entry name" value="Nucleic acid-binding proteins"/>
    <property type="match status" value="1"/>
</dbReference>
<dbReference type="GO" id="GO:0016887">
    <property type="term" value="F:ATP hydrolysis activity"/>
    <property type="evidence" value="ECO:0007669"/>
    <property type="project" value="RHEA"/>
</dbReference>
<keyword evidence="4 11" id="KW-0547">Nucleotide-binding</keyword>
<dbReference type="PROSITE" id="PS50051">
    <property type="entry name" value="MCM_2"/>
    <property type="match status" value="1"/>
</dbReference>
<dbReference type="PRINTS" id="PR01662">
    <property type="entry name" value="MCMPROTEIN6"/>
</dbReference>
<evidence type="ECO:0000256" key="12">
    <source>
        <dbReference type="RuleBase" id="RU368064"/>
    </source>
</evidence>
<dbReference type="FunFam" id="2.20.28.10:FF:000003">
    <property type="entry name" value="DNA helicase"/>
    <property type="match status" value="1"/>
</dbReference>
<dbReference type="Pfam" id="PF17855">
    <property type="entry name" value="MCM_lid"/>
    <property type="match status" value="1"/>
</dbReference>
<evidence type="ECO:0000313" key="16">
    <source>
        <dbReference type="EMBL" id="PHJ22588.1"/>
    </source>
</evidence>
<dbReference type="InterPro" id="IPR012340">
    <property type="entry name" value="NA-bd_OB-fold"/>
</dbReference>
<feature type="compositionally biased region" description="Basic and acidic residues" evidence="13">
    <location>
        <begin position="855"/>
        <end position="870"/>
    </location>
</feature>
<dbReference type="InterPro" id="IPR008049">
    <property type="entry name" value="MCM6"/>
</dbReference>
<comment type="catalytic activity">
    <reaction evidence="12">
        <text>ATP + H2O = ADP + phosphate + H(+)</text>
        <dbReference type="Rhea" id="RHEA:13065"/>
        <dbReference type="ChEBI" id="CHEBI:15377"/>
        <dbReference type="ChEBI" id="CHEBI:15378"/>
        <dbReference type="ChEBI" id="CHEBI:30616"/>
        <dbReference type="ChEBI" id="CHEBI:43474"/>
        <dbReference type="ChEBI" id="CHEBI:456216"/>
        <dbReference type="EC" id="3.6.4.12"/>
    </reaction>
</comment>
<dbReference type="PRINTS" id="PR01657">
    <property type="entry name" value="MCMFAMILY"/>
</dbReference>
<protein>
    <recommendedName>
        <fullName evidence="12">DNA replication licensing factor MCM6</fullName>
        <ecNumber evidence="12">3.6.4.12</ecNumber>
    </recommendedName>
</protein>
<dbReference type="GO" id="GO:0005524">
    <property type="term" value="F:ATP binding"/>
    <property type="evidence" value="ECO:0007669"/>
    <property type="project" value="UniProtKB-UniRule"/>
</dbReference>
<dbReference type="PANTHER" id="PTHR11630:SF43">
    <property type="entry name" value="DNA REPLICATION LICENSING FACTOR MCM6"/>
    <property type="match status" value="1"/>
</dbReference>
<evidence type="ECO:0000256" key="1">
    <source>
        <dbReference type="ARBA" id="ARBA00004123"/>
    </source>
</evidence>
<feature type="compositionally biased region" description="Acidic residues" evidence="13">
    <location>
        <begin position="165"/>
        <end position="174"/>
    </location>
</feature>
<feature type="region of interest" description="Disordered" evidence="13">
    <location>
        <begin position="855"/>
        <end position="900"/>
    </location>
</feature>
<name>A0A2C6L3U2_9APIC</name>
<keyword evidence="5 12" id="KW-0378">Hydrolase</keyword>
<evidence type="ECO:0000259" key="15">
    <source>
        <dbReference type="PROSITE" id="PS50051"/>
    </source>
</evidence>
<evidence type="ECO:0000256" key="5">
    <source>
        <dbReference type="ARBA" id="ARBA00022801"/>
    </source>
</evidence>
<dbReference type="GeneID" id="94426970"/>
<dbReference type="InterPro" id="IPR041024">
    <property type="entry name" value="Mcm6_C"/>
</dbReference>
<dbReference type="Gene3D" id="2.40.50.140">
    <property type="entry name" value="Nucleic acid-binding proteins"/>
    <property type="match status" value="1"/>
</dbReference>
<dbReference type="Proteomes" id="UP000221165">
    <property type="component" value="Unassembled WGS sequence"/>
</dbReference>
<dbReference type="GO" id="GO:0000727">
    <property type="term" value="P:double-strand break repair via break-induced replication"/>
    <property type="evidence" value="ECO:0007669"/>
    <property type="project" value="TreeGrafter"/>
</dbReference>
<dbReference type="Gene3D" id="1.20.58.870">
    <property type="match status" value="1"/>
</dbReference>
<dbReference type="GO" id="GO:0005634">
    <property type="term" value="C:nucleus"/>
    <property type="evidence" value="ECO:0007669"/>
    <property type="project" value="UniProtKB-SubCell"/>
</dbReference>
<keyword evidence="10 12" id="KW-0131">Cell cycle</keyword>
<dbReference type="InterPro" id="IPR031327">
    <property type="entry name" value="MCM"/>
</dbReference>
<evidence type="ECO:0000256" key="8">
    <source>
        <dbReference type="ARBA" id="ARBA00023125"/>
    </source>
</evidence>
<dbReference type="Gene3D" id="2.20.28.10">
    <property type="match status" value="1"/>
</dbReference>
<keyword evidence="3 12" id="KW-0235">DNA replication</keyword>
<dbReference type="CDD" id="cd17757">
    <property type="entry name" value="MCM6"/>
    <property type="match status" value="1"/>
</dbReference>
<dbReference type="EMBL" id="MIGC01001615">
    <property type="protein sequence ID" value="PHJ22588.1"/>
    <property type="molecule type" value="Genomic_DNA"/>
</dbReference>
<dbReference type="GO" id="GO:0042555">
    <property type="term" value="C:MCM complex"/>
    <property type="evidence" value="ECO:0007669"/>
    <property type="project" value="UniProtKB-UniRule"/>
</dbReference>
<organism evidence="16 17">
    <name type="scientific">Cystoisospora suis</name>
    <dbReference type="NCBI Taxonomy" id="483139"/>
    <lineage>
        <taxon>Eukaryota</taxon>
        <taxon>Sar</taxon>
        <taxon>Alveolata</taxon>
        <taxon>Apicomplexa</taxon>
        <taxon>Conoidasida</taxon>
        <taxon>Coccidia</taxon>
        <taxon>Eucoccidiorida</taxon>
        <taxon>Eimeriorina</taxon>
        <taxon>Sarcocystidae</taxon>
        <taxon>Cystoisospora</taxon>
    </lineage>
</organism>
<accession>A0A2C6L3U2</accession>
<feature type="chain" id="PRO_5012496838" description="DNA replication licensing factor MCM6" evidence="14">
    <location>
        <begin position="25"/>
        <end position="1054"/>
    </location>
</feature>
<dbReference type="EC" id="3.6.4.12" evidence="12"/>
<evidence type="ECO:0000256" key="13">
    <source>
        <dbReference type="SAM" id="MobiDB-lite"/>
    </source>
</evidence>
<dbReference type="PROSITE" id="PS00847">
    <property type="entry name" value="MCM_1"/>
    <property type="match status" value="1"/>
</dbReference>
<dbReference type="GO" id="GO:1990518">
    <property type="term" value="F:single-stranded 3'-5' DNA helicase activity"/>
    <property type="evidence" value="ECO:0007669"/>
    <property type="project" value="TreeGrafter"/>
</dbReference>
<dbReference type="FunFam" id="3.40.50.300:FF:000826">
    <property type="entry name" value="Replicative DNA helicase Mcm"/>
    <property type="match status" value="1"/>
</dbReference>
<dbReference type="OrthoDB" id="1744952at2759"/>
<evidence type="ECO:0000313" key="17">
    <source>
        <dbReference type="Proteomes" id="UP000221165"/>
    </source>
</evidence>
<comment type="function">
    <text evidence="12">Acts as component of the MCM2-7 complex (MCM complex) which is the replicative helicase essential for 'once per cell cycle' DNA replication initiation and elongation in eukaryotic cells. The active ATPase sites in the MCM2-7 ring are formed through the interaction surfaces of two neighboring subunits such that a critical structure of a conserved arginine finger motif is provided in trans relative to the ATP-binding site of the Walker A box of the adjacent subunit. The six ATPase active sites, however, are likely to contribute differentially to the complex helicase activity.</text>
</comment>
<evidence type="ECO:0000256" key="6">
    <source>
        <dbReference type="ARBA" id="ARBA00022806"/>
    </source>
</evidence>
<dbReference type="InterPro" id="IPR041562">
    <property type="entry name" value="MCM_lid"/>
</dbReference>
<evidence type="ECO:0000256" key="3">
    <source>
        <dbReference type="ARBA" id="ARBA00022705"/>
    </source>
</evidence>
<proteinExistence type="inferred from homology"/>
<feature type="compositionally biased region" description="Basic and acidic residues" evidence="13">
    <location>
        <begin position="877"/>
        <end position="894"/>
    </location>
</feature>
<dbReference type="Pfam" id="PF17207">
    <property type="entry name" value="MCM_OB"/>
    <property type="match status" value="1"/>
</dbReference>
<gene>
    <name evidence="16" type="ORF">CSUI_003563</name>
</gene>
<dbReference type="SUPFAM" id="SSF52540">
    <property type="entry name" value="P-loop containing nucleoside triphosphate hydrolases"/>
    <property type="match status" value="1"/>
</dbReference>
<keyword evidence="9" id="KW-0539">Nucleus</keyword>
<dbReference type="GO" id="GO:1902969">
    <property type="term" value="P:mitotic DNA replication"/>
    <property type="evidence" value="ECO:0007669"/>
    <property type="project" value="TreeGrafter"/>
</dbReference>
<evidence type="ECO:0000256" key="10">
    <source>
        <dbReference type="ARBA" id="ARBA00023306"/>
    </source>
</evidence>
<evidence type="ECO:0000256" key="9">
    <source>
        <dbReference type="ARBA" id="ARBA00023242"/>
    </source>
</evidence>
<feature type="region of interest" description="Disordered" evidence="13">
    <location>
        <begin position="165"/>
        <end position="185"/>
    </location>
</feature>
<evidence type="ECO:0000256" key="7">
    <source>
        <dbReference type="ARBA" id="ARBA00022840"/>
    </source>
</evidence>
<comment type="similarity">
    <text evidence="2 11">Belongs to the MCM family.</text>
</comment>
<dbReference type="InterPro" id="IPR027417">
    <property type="entry name" value="P-loop_NTPase"/>
</dbReference>
<sequence length="1054" mass="117592">MNSQLHSRKTGASCLFCLVLSSLAAHTPSPPVAPPFDVFHLFILVVYCHSLLTALVEMDPLSAPHLSAGEGARRASVADPRLTADPAGESQAGPQADAARNWWHFSQQQSLGATLAAGTARASYMEGSADDGGDGRDPARVQDENFCSIFIHFLQTFKHTDPEDDWMMEEEDDGSGTQQGRGDGARASVIADLPRDIAEAYYMRLMARLIRESHARRTLVVKLEHVAQWQPQGAPVQNAGMRLAEHIRKNYIRIRGRIQDSFQVLMEKLAQQMNAPQLTYFLQIVDVPKYIYGIGSIRCSMLGSLLSIRGQVTRTTDVRPELLRAAFKCLECGNIEMDVEQHFKYTQPRQCHGVNCNNTSSWELLFDRSHFGDWQKIRLQEPSNSSSTSSSAVPRSIEVILRHELVDSVYAGDVVIASGALIALPDLYPLFKPGQLGRRDRPRRNEAGVGVTPLTGLKGLGVREMSFKICLLAVDVQTEGESRREQVNQDTKEFFQASDFLNCGAFDWMRDIAQDRCTLDRLAKSVAPRVWGNEDIKKGILLLMTGGVQKSTSNAKLRGDINMCIVGDPSTSKSQLLTWVESFAPRAVFASGKGSTAAGLTAAVVRDADQSDFVLEAGALMYADQGICCIDEFDKMDEKDRVAIHEAMEQQTISISKAGIQATLNARASVLAACNPRFGRYDKSKSFAANVNIPPPLLSRFDLFFTLIDEADEVRDRAVFDHISSYHLCDSAREEAEREKAAERRSNEEGLLTPDELRVYIQCAQKLKPLLTDEAKAKLTETYVSLRLMDGQPGMQHNMRMTVRQLESLVRLSEAVARLKFSDFVEVEHVREAVDIFRASLQRIVYTQDVVLQEADEKTPDGDDGKKEAGEQDEQQGDTRDDSGRGGDGSDHKPRQIRMSQQDFRRISTQLVEYISQLEREKEERGEVFEGVKSSAVIEWWLDEIMQCDDVGELEEWGRKLQLIIQRLIVHEGFLVGDPVSEETPGELLLRAHPNMSDDQVRLCWSGGSARRAPPPVASSFGYRSFERTSGEQDMDEENNDADLPSEAFDRLQQ</sequence>
<keyword evidence="6 12" id="KW-0347">Helicase</keyword>
<keyword evidence="8 11" id="KW-0238">DNA-binding</keyword>
<dbReference type="Gene3D" id="3.40.50.300">
    <property type="entry name" value="P-loop containing nucleotide triphosphate hydrolases"/>
    <property type="match status" value="1"/>
</dbReference>
<evidence type="ECO:0000256" key="2">
    <source>
        <dbReference type="ARBA" id="ARBA00008010"/>
    </source>
</evidence>
<dbReference type="PANTHER" id="PTHR11630">
    <property type="entry name" value="DNA REPLICATION LICENSING FACTOR MCM FAMILY MEMBER"/>
    <property type="match status" value="1"/>
</dbReference>
<dbReference type="InterPro" id="IPR018525">
    <property type="entry name" value="MCM_CS"/>
</dbReference>
<comment type="caution">
    <text evidence="16">The sequence shown here is derived from an EMBL/GenBank/DDBJ whole genome shotgun (WGS) entry which is preliminary data.</text>
</comment>
<comment type="subunit">
    <text evidence="12">Component of the MCM2-7 complex.</text>
</comment>